<feature type="compositionally biased region" description="Polar residues" evidence="15">
    <location>
        <begin position="1111"/>
        <end position="1130"/>
    </location>
</feature>
<evidence type="ECO:0000313" key="17">
    <source>
        <dbReference type="EMBL" id="OZJ05761.1"/>
    </source>
</evidence>
<evidence type="ECO:0000256" key="14">
    <source>
        <dbReference type="SAM" id="Coils"/>
    </source>
</evidence>
<dbReference type="GO" id="GO:0005634">
    <property type="term" value="C:nucleus"/>
    <property type="evidence" value="ECO:0007669"/>
    <property type="project" value="TreeGrafter"/>
</dbReference>
<dbReference type="GO" id="GO:0005876">
    <property type="term" value="C:spindle microtubule"/>
    <property type="evidence" value="ECO:0007669"/>
    <property type="project" value="TreeGrafter"/>
</dbReference>
<feature type="domain" description="Kinesin motor" evidence="16">
    <location>
        <begin position="36"/>
        <end position="373"/>
    </location>
</feature>
<dbReference type="GO" id="GO:0008017">
    <property type="term" value="F:microtubule binding"/>
    <property type="evidence" value="ECO:0007669"/>
    <property type="project" value="InterPro"/>
</dbReference>
<dbReference type="OrthoDB" id="3176171at2759"/>
<dbReference type="PROSITE" id="PS00411">
    <property type="entry name" value="KINESIN_MOTOR_1"/>
    <property type="match status" value="1"/>
</dbReference>
<evidence type="ECO:0000256" key="10">
    <source>
        <dbReference type="ARBA" id="ARBA00023212"/>
    </source>
</evidence>
<evidence type="ECO:0000256" key="9">
    <source>
        <dbReference type="ARBA" id="ARBA00023175"/>
    </source>
</evidence>
<keyword evidence="5 13" id="KW-0547">Nucleotide-binding</keyword>
<evidence type="ECO:0000256" key="8">
    <source>
        <dbReference type="ARBA" id="ARBA00023054"/>
    </source>
</evidence>
<feature type="coiled-coil region" evidence="14">
    <location>
        <begin position="389"/>
        <end position="544"/>
    </location>
</feature>
<dbReference type="GO" id="GO:0051301">
    <property type="term" value="P:cell division"/>
    <property type="evidence" value="ECO:0007669"/>
    <property type="project" value="UniProtKB-KW"/>
</dbReference>
<evidence type="ECO:0000256" key="5">
    <source>
        <dbReference type="ARBA" id="ARBA00022741"/>
    </source>
</evidence>
<evidence type="ECO:0000256" key="15">
    <source>
        <dbReference type="SAM" id="MobiDB-lite"/>
    </source>
</evidence>
<dbReference type="InterPro" id="IPR036961">
    <property type="entry name" value="Kinesin_motor_dom_sf"/>
</dbReference>
<evidence type="ECO:0000256" key="4">
    <source>
        <dbReference type="ARBA" id="ARBA00022701"/>
    </source>
</evidence>
<name>A0A261Y587_9FUNG</name>
<dbReference type="CDD" id="cd01364">
    <property type="entry name" value="KISc_BimC_Eg5"/>
    <property type="match status" value="1"/>
</dbReference>
<comment type="subcellular location">
    <subcellularLocation>
        <location evidence="1">Cytoplasm</location>
        <location evidence="1">Cytoskeleton</location>
    </subcellularLocation>
</comment>
<dbReference type="SMART" id="SM00129">
    <property type="entry name" value="KISc"/>
    <property type="match status" value="1"/>
</dbReference>
<dbReference type="EMBL" id="MVBO01000010">
    <property type="protein sequence ID" value="OZJ05761.1"/>
    <property type="molecule type" value="Genomic_DNA"/>
</dbReference>
<keyword evidence="4" id="KW-0493">Microtubule</keyword>
<keyword evidence="6" id="KW-0498">Mitosis</keyword>
<evidence type="ECO:0000256" key="6">
    <source>
        <dbReference type="ARBA" id="ARBA00022776"/>
    </source>
</evidence>
<evidence type="ECO:0000256" key="7">
    <source>
        <dbReference type="ARBA" id="ARBA00022840"/>
    </source>
</evidence>
<protein>
    <recommendedName>
        <fullName evidence="16">Kinesin motor domain-containing protein</fullName>
    </recommendedName>
</protein>
<dbReference type="Proteomes" id="UP000242875">
    <property type="component" value="Unassembled WGS sequence"/>
</dbReference>
<dbReference type="GO" id="GO:0072686">
    <property type="term" value="C:mitotic spindle"/>
    <property type="evidence" value="ECO:0007669"/>
    <property type="project" value="TreeGrafter"/>
</dbReference>
<dbReference type="PROSITE" id="PS50067">
    <property type="entry name" value="KINESIN_MOTOR_2"/>
    <property type="match status" value="1"/>
</dbReference>
<keyword evidence="10" id="KW-0206">Cytoskeleton</keyword>
<dbReference type="InterPro" id="IPR047149">
    <property type="entry name" value="KIF11-like"/>
</dbReference>
<comment type="caution">
    <text evidence="17">The sequence shown here is derived from an EMBL/GenBank/DDBJ whole genome shotgun (WGS) entry which is preliminary data.</text>
</comment>
<proteinExistence type="inferred from homology"/>
<feature type="coiled-coil region" evidence="14">
    <location>
        <begin position="624"/>
        <end position="688"/>
    </location>
</feature>
<dbReference type="GO" id="GO:0008574">
    <property type="term" value="F:plus-end-directed microtubule motor activity"/>
    <property type="evidence" value="ECO:0007669"/>
    <property type="project" value="TreeGrafter"/>
</dbReference>
<keyword evidence="3" id="KW-0132">Cell division</keyword>
<evidence type="ECO:0000256" key="2">
    <source>
        <dbReference type="ARBA" id="ARBA00022490"/>
    </source>
</evidence>
<keyword evidence="18" id="KW-1185">Reference proteome</keyword>
<dbReference type="Gene3D" id="3.40.850.10">
    <property type="entry name" value="Kinesin motor domain"/>
    <property type="match status" value="1"/>
</dbReference>
<dbReference type="InterPro" id="IPR001752">
    <property type="entry name" value="Kinesin_motor_dom"/>
</dbReference>
<keyword evidence="2" id="KW-0963">Cytoplasm</keyword>
<dbReference type="InterPro" id="IPR019821">
    <property type="entry name" value="Kinesin_motor_CS"/>
</dbReference>
<dbReference type="InterPro" id="IPR047241">
    <property type="entry name" value="KIF11-like_kin_motor_dom"/>
</dbReference>
<evidence type="ECO:0000313" key="18">
    <source>
        <dbReference type="Proteomes" id="UP000242875"/>
    </source>
</evidence>
<dbReference type="PANTHER" id="PTHR47970:SF12">
    <property type="entry name" value="KINESIN FAMILY MEMBER 11"/>
    <property type="match status" value="1"/>
</dbReference>
<keyword evidence="11" id="KW-0131">Cell cycle</keyword>
<organism evidence="17 18">
    <name type="scientific">Bifiguratus adelaidae</name>
    <dbReference type="NCBI Taxonomy" id="1938954"/>
    <lineage>
        <taxon>Eukaryota</taxon>
        <taxon>Fungi</taxon>
        <taxon>Fungi incertae sedis</taxon>
        <taxon>Mucoromycota</taxon>
        <taxon>Mucoromycotina</taxon>
        <taxon>Endogonomycetes</taxon>
        <taxon>Endogonales</taxon>
        <taxon>Endogonales incertae sedis</taxon>
        <taxon>Bifiguratus</taxon>
    </lineage>
</organism>
<dbReference type="GO" id="GO:0000073">
    <property type="term" value="P:initial mitotic spindle pole body separation"/>
    <property type="evidence" value="ECO:0007669"/>
    <property type="project" value="TreeGrafter"/>
</dbReference>
<keyword evidence="7 13" id="KW-0067">ATP-binding</keyword>
<reference evidence="17 18" key="1">
    <citation type="journal article" date="2017" name="Mycologia">
        <title>Bifiguratus adelaidae, gen. et sp. nov., a new member of Mucoromycotina in endophytic and soil-dwelling habitats.</title>
        <authorList>
            <person name="Torres-Cruz T.J."/>
            <person name="Billingsley Tobias T.L."/>
            <person name="Almatruk M."/>
            <person name="Hesse C."/>
            <person name="Kuske C.R."/>
            <person name="Desiro A."/>
            <person name="Benucci G.M."/>
            <person name="Bonito G."/>
            <person name="Stajich J.E."/>
            <person name="Dunlap C."/>
            <person name="Arnold A.E."/>
            <person name="Porras-Alfaro A."/>
        </authorList>
    </citation>
    <scope>NUCLEOTIDE SEQUENCE [LARGE SCALE GENOMIC DNA]</scope>
    <source>
        <strain evidence="17 18">AZ0501</strain>
    </source>
</reference>
<evidence type="ECO:0000256" key="12">
    <source>
        <dbReference type="ARBA" id="ARBA00034704"/>
    </source>
</evidence>
<evidence type="ECO:0000259" key="16">
    <source>
        <dbReference type="PROSITE" id="PS50067"/>
    </source>
</evidence>
<evidence type="ECO:0000256" key="1">
    <source>
        <dbReference type="ARBA" id="ARBA00004245"/>
    </source>
</evidence>
<evidence type="ECO:0000256" key="3">
    <source>
        <dbReference type="ARBA" id="ARBA00022618"/>
    </source>
</evidence>
<feature type="region of interest" description="Disordered" evidence="15">
    <location>
        <begin position="1"/>
        <end position="31"/>
    </location>
</feature>
<sequence>MHRDVDRSTVNDMKSAAPQKKQGNRRSLDIDPNGTNIQVVVRCRGRIGKEVRDASTIAVRTSAVRGREVTVQPYENGIDSGKTYTFDRVFGPEAGQEHVFNDVVKPILEEVLLGYNCTIFAYGQTGTGKTWTMEGDMEPQFNTYKDTAGIIPRTLFALFEQLEATTTDFSVKVSSIELYNEELNDLLSQDDTGQKKLRLFDDFRGKGVNINGLEETLIKTAMDGIRVMQKSSLKKRIAATKCNDKSSRSHCVFTITVHSKEVALEGDEFLKVGKLNLVDLAGSENIGRSGAEKSRAREAGMINQSLLTLGRVINALVDHSPHIPYRESKLTRLLQDSLGGRTKTCIIATISPGRNSIEETMSTLDYANRAKDIRNKPEINQKMTKSVLLKDYVTEIERLKSDLLAARDKSGIFLSEDSYVTMTQELQSRKDQVEELQRHVMHVEEECRKTEEKFQQSAKVLRITKAELETTKTELEKATSEIDALRSQLRNLKEQIEKEIQMRKEVEEKVEKLKAEKLRLTKSLQECEMDLSQLYLKLDRHEELQNRNKKTFVDFRESVAEDAKKLQECIDNLGKDTDSFHTDILRKIRNVLSDEEKLRSSMTADSQNIKELLDGNESHLSTAAEEVTSRFEKTKRDLQKLSVETISESAETAARSQKLLFSLLDNVLEEVKSHSQQMKRERDDVQNRLNVFYANISGQFERQRNMLAETKAQQLTELNDCRIQLAEQKKSIGHITEALAREWNKFMGDFINKFERVSTDMLTRTLLDVDTFGDQTEAGLQRMNEAMQGLMSEAQRAREEAQRQNKEETERLQTQIKKLQATFLKITESTKAQHEALESRLAGGLDTLKTSVSVSTSQTQNVLSSLKKLSEDVQAERQSAYEQYSKRLQQLKEGYKQVKQLLLDKYAYVGEEIQKQQHIAIGKNESVANCVKELGTMLHEHTNLSSGTLKEITNAMPVSISSGTTPKRKERILPPLWNKPATRADILSEYRSEGFYTMRLGHDDKDGTRLSAADAPASPSPSPTKKQPDSEPSLQLPSTEDLFPGDPAKIEAEIESLSVTLPNIPLACIKRETENQKETAIPVFNTRVGSAIAKNHTPTPTIPSKRPVAGPSSNSQNIDVTKADTPTKTADISIGSKLPRLNTKRRRVLGNLENV</sequence>
<feature type="region of interest" description="Disordered" evidence="15">
    <location>
        <begin position="1006"/>
        <end position="1045"/>
    </location>
</feature>
<evidence type="ECO:0000256" key="11">
    <source>
        <dbReference type="ARBA" id="ARBA00023306"/>
    </source>
</evidence>
<dbReference type="Pfam" id="PF00225">
    <property type="entry name" value="Kinesin"/>
    <property type="match status" value="1"/>
</dbReference>
<dbReference type="AlphaFoldDB" id="A0A261Y587"/>
<comment type="similarity">
    <text evidence="12">Belongs to the TRAFAC class myosin-kinesin ATPase superfamily. Kinesin family. KIN-5/BimC subfamily.</text>
</comment>
<dbReference type="GO" id="GO:0007018">
    <property type="term" value="P:microtubule-based movement"/>
    <property type="evidence" value="ECO:0007669"/>
    <property type="project" value="InterPro"/>
</dbReference>
<feature type="coiled-coil region" evidence="14">
    <location>
        <begin position="780"/>
        <end position="822"/>
    </location>
</feature>
<dbReference type="GO" id="GO:0005524">
    <property type="term" value="F:ATP binding"/>
    <property type="evidence" value="ECO:0007669"/>
    <property type="project" value="UniProtKB-UniRule"/>
</dbReference>
<accession>A0A261Y587</accession>
<feature type="binding site" evidence="13">
    <location>
        <begin position="123"/>
        <end position="130"/>
    </location>
    <ligand>
        <name>ATP</name>
        <dbReference type="ChEBI" id="CHEBI:30616"/>
    </ligand>
</feature>
<dbReference type="PRINTS" id="PR00380">
    <property type="entry name" value="KINESINHEAVY"/>
</dbReference>
<dbReference type="SUPFAM" id="SSF52540">
    <property type="entry name" value="P-loop containing nucleoside triphosphate hydrolases"/>
    <property type="match status" value="1"/>
</dbReference>
<feature type="region of interest" description="Disordered" evidence="15">
    <location>
        <begin position="1094"/>
        <end position="1131"/>
    </location>
</feature>
<dbReference type="InterPro" id="IPR027417">
    <property type="entry name" value="P-loop_NTPase"/>
</dbReference>
<dbReference type="FunFam" id="3.40.850.10:FF:000051">
    <property type="entry name" value="Kinesin-like protein bimC"/>
    <property type="match status" value="1"/>
</dbReference>
<gene>
    <name evidence="17" type="ORF">BZG36_01320</name>
</gene>
<evidence type="ECO:0000256" key="13">
    <source>
        <dbReference type="PROSITE-ProRule" id="PRU00283"/>
    </source>
</evidence>
<dbReference type="PANTHER" id="PTHR47970">
    <property type="entry name" value="KINESIN-LIKE PROTEIN KIF11"/>
    <property type="match status" value="1"/>
</dbReference>
<keyword evidence="9 13" id="KW-0505">Motor protein</keyword>
<keyword evidence="8 14" id="KW-0175">Coiled coil</keyword>